<dbReference type="GO" id="GO:0004674">
    <property type="term" value="F:protein serine/threonine kinase activity"/>
    <property type="evidence" value="ECO:0007669"/>
    <property type="project" value="UniProtKB-KW"/>
</dbReference>
<dbReference type="GO" id="GO:0005940">
    <property type="term" value="C:septin ring"/>
    <property type="evidence" value="ECO:0007669"/>
    <property type="project" value="UniProtKB-ARBA"/>
</dbReference>
<dbReference type="GO" id="GO:0005935">
    <property type="term" value="C:cellular bud neck"/>
    <property type="evidence" value="ECO:0007669"/>
    <property type="project" value="UniProtKB-SubCell"/>
</dbReference>
<feature type="compositionally biased region" description="Low complexity" evidence="13">
    <location>
        <begin position="515"/>
        <end position="528"/>
    </location>
</feature>
<dbReference type="CDD" id="cd14081">
    <property type="entry name" value="STKc_BRSK1_2"/>
    <property type="match status" value="1"/>
</dbReference>
<dbReference type="SUPFAM" id="SSF56112">
    <property type="entry name" value="Protein kinase-like (PK-like)"/>
    <property type="match status" value="1"/>
</dbReference>
<dbReference type="PANTHER" id="PTHR24346:SF110">
    <property type="entry name" value="NON-SPECIFIC SERINE_THREONINE PROTEIN KINASE"/>
    <property type="match status" value="1"/>
</dbReference>
<evidence type="ECO:0000256" key="9">
    <source>
        <dbReference type="ARBA" id="ARBA00022840"/>
    </source>
</evidence>
<dbReference type="InterPro" id="IPR011009">
    <property type="entry name" value="Kinase-like_dom_sf"/>
</dbReference>
<keyword evidence="4" id="KW-0723">Serine/threonine-protein kinase</keyword>
<feature type="region of interest" description="Disordered" evidence="13">
    <location>
        <begin position="1"/>
        <end position="129"/>
    </location>
</feature>
<dbReference type="Gene3D" id="1.10.510.10">
    <property type="entry name" value="Transferase(Phosphotransferase) domain 1"/>
    <property type="match status" value="1"/>
</dbReference>
<feature type="compositionally biased region" description="Basic and acidic residues" evidence="13">
    <location>
        <begin position="1"/>
        <end position="16"/>
    </location>
</feature>
<feature type="compositionally biased region" description="Polar residues" evidence="13">
    <location>
        <begin position="94"/>
        <end position="114"/>
    </location>
</feature>
<evidence type="ECO:0000259" key="14">
    <source>
        <dbReference type="PROSITE" id="PS50011"/>
    </source>
</evidence>
<keyword evidence="5" id="KW-0597">Phosphoprotein</keyword>
<feature type="region of interest" description="Disordered" evidence="13">
    <location>
        <begin position="772"/>
        <end position="815"/>
    </location>
</feature>
<dbReference type="GO" id="GO:0035556">
    <property type="term" value="P:intracellular signal transduction"/>
    <property type="evidence" value="ECO:0007669"/>
    <property type="project" value="TreeGrafter"/>
</dbReference>
<comment type="catalytic activity">
    <reaction evidence="11">
        <text>L-seryl-[protein] + ATP = O-phospho-L-seryl-[protein] + ADP + H(+)</text>
        <dbReference type="Rhea" id="RHEA:17989"/>
        <dbReference type="Rhea" id="RHEA-COMP:9863"/>
        <dbReference type="Rhea" id="RHEA-COMP:11604"/>
        <dbReference type="ChEBI" id="CHEBI:15378"/>
        <dbReference type="ChEBI" id="CHEBI:29999"/>
        <dbReference type="ChEBI" id="CHEBI:30616"/>
        <dbReference type="ChEBI" id="CHEBI:83421"/>
        <dbReference type="ChEBI" id="CHEBI:456216"/>
        <dbReference type="EC" id="2.7.11.1"/>
    </reaction>
</comment>
<dbReference type="Pfam" id="PF16797">
    <property type="entry name" value="Fungal_KA1"/>
    <property type="match status" value="1"/>
</dbReference>
<evidence type="ECO:0000256" key="4">
    <source>
        <dbReference type="ARBA" id="ARBA00022527"/>
    </source>
</evidence>
<accession>A0A2B7Z9R5</accession>
<keyword evidence="6" id="KW-0808">Transferase</keyword>
<evidence type="ECO:0000256" key="13">
    <source>
        <dbReference type="SAM" id="MobiDB-lite"/>
    </source>
</evidence>
<dbReference type="PANTHER" id="PTHR24346">
    <property type="entry name" value="MAP/MICROTUBULE AFFINITY-REGULATING KINASE"/>
    <property type="match status" value="1"/>
</dbReference>
<feature type="region of interest" description="Disordered" evidence="13">
    <location>
        <begin position="701"/>
        <end position="730"/>
    </location>
</feature>
<organism evidence="15 16">
    <name type="scientific">[Emmonsia] crescens</name>
    <dbReference type="NCBI Taxonomy" id="73230"/>
    <lineage>
        <taxon>Eukaryota</taxon>
        <taxon>Fungi</taxon>
        <taxon>Dikarya</taxon>
        <taxon>Ascomycota</taxon>
        <taxon>Pezizomycotina</taxon>
        <taxon>Eurotiomycetes</taxon>
        <taxon>Eurotiomycetidae</taxon>
        <taxon>Onygenales</taxon>
        <taxon>Ajellomycetaceae</taxon>
        <taxon>Emergomyces</taxon>
    </lineage>
</organism>
<comment type="catalytic activity">
    <reaction evidence="10">
        <text>L-threonyl-[protein] + ATP = O-phospho-L-threonyl-[protein] + ADP + H(+)</text>
        <dbReference type="Rhea" id="RHEA:46608"/>
        <dbReference type="Rhea" id="RHEA-COMP:11060"/>
        <dbReference type="Rhea" id="RHEA-COMP:11605"/>
        <dbReference type="ChEBI" id="CHEBI:15378"/>
        <dbReference type="ChEBI" id="CHEBI:30013"/>
        <dbReference type="ChEBI" id="CHEBI:30616"/>
        <dbReference type="ChEBI" id="CHEBI:61977"/>
        <dbReference type="ChEBI" id="CHEBI:456216"/>
        <dbReference type="EC" id="2.7.11.1"/>
    </reaction>
</comment>
<feature type="compositionally biased region" description="Low complexity" evidence="13">
    <location>
        <begin position="579"/>
        <end position="601"/>
    </location>
</feature>
<name>A0A2B7Z9R5_9EURO</name>
<dbReference type="Pfam" id="PF00069">
    <property type="entry name" value="Pkinase"/>
    <property type="match status" value="1"/>
</dbReference>
<feature type="compositionally biased region" description="Polar residues" evidence="13">
    <location>
        <begin position="558"/>
        <end position="567"/>
    </location>
</feature>
<dbReference type="STRING" id="73230.A0A2B7Z9R5"/>
<feature type="compositionally biased region" description="Basic residues" evidence="13">
    <location>
        <begin position="662"/>
        <end position="679"/>
    </location>
</feature>
<dbReference type="PROSITE" id="PS00108">
    <property type="entry name" value="PROTEIN_KINASE_ST"/>
    <property type="match status" value="1"/>
</dbReference>
<evidence type="ECO:0000256" key="10">
    <source>
        <dbReference type="ARBA" id="ARBA00047899"/>
    </source>
</evidence>
<keyword evidence="8 15" id="KW-0418">Kinase</keyword>
<comment type="caution">
    <text evidence="15">The sequence shown here is derived from an EMBL/GenBank/DDBJ whole genome shotgun (WGS) entry which is preliminary data.</text>
</comment>
<reference evidence="15 16" key="1">
    <citation type="submission" date="2017-10" db="EMBL/GenBank/DDBJ databases">
        <title>Comparative genomics in systemic dimorphic fungi from Ajellomycetaceae.</title>
        <authorList>
            <person name="Munoz J.F."/>
            <person name="Mcewen J.G."/>
            <person name="Clay O.K."/>
            <person name="Cuomo C.A."/>
        </authorList>
    </citation>
    <scope>NUCLEOTIDE SEQUENCE [LARGE SCALE GENOMIC DNA]</scope>
    <source>
        <strain evidence="15 16">UAMH4076</strain>
    </source>
</reference>
<evidence type="ECO:0000256" key="3">
    <source>
        <dbReference type="ARBA" id="ARBA00012513"/>
    </source>
</evidence>
<evidence type="ECO:0000256" key="5">
    <source>
        <dbReference type="ARBA" id="ARBA00022553"/>
    </source>
</evidence>
<comment type="subcellular location">
    <subcellularLocation>
        <location evidence="1">Bud neck</location>
    </subcellularLocation>
</comment>
<dbReference type="VEuPathDB" id="FungiDB:EMCG_05666"/>
<evidence type="ECO:0000256" key="11">
    <source>
        <dbReference type="ARBA" id="ARBA00048679"/>
    </source>
</evidence>
<feature type="binding site" evidence="12">
    <location>
        <position position="154"/>
    </location>
    <ligand>
        <name>ATP</name>
        <dbReference type="ChEBI" id="CHEBI:30616"/>
    </ligand>
</feature>
<feature type="compositionally biased region" description="Polar residues" evidence="13">
    <location>
        <begin position="529"/>
        <end position="538"/>
    </location>
</feature>
<feature type="compositionally biased region" description="Low complexity" evidence="13">
    <location>
        <begin position="630"/>
        <end position="642"/>
    </location>
</feature>
<dbReference type="SMART" id="SM00220">
    <property type="entry name" value="S_TKc"/>
    <property type="match status" value="1"/>
</dbReference>
<proteinExistence type="inferred from homology"/>
<feature type="region of interest" description="Disordered" evidence="13">
    <location>
        <begin position="509"/>
        <end position="688"/>
    </location>
</feature>
<keyword evidence="7 12" id="KW-0547">Nucleotide-binding</keyword>
<dbReference type="PROSITE" id="PS00107">
    <property type="entry name" value="PROTEIN_KINASE_ATP"/>
    <property type="match status" value="1"/>
</dbReference>
<dbReference type="Gene3D" id="3.30.310.220">
    <property type="entry name" value="Fungal kinase associated-1 domain"/>
    <property type="match status" value="1"/>
</dbReference>
<dbReference type="InterPro" id="IPR043024">
    <property type="entry name" value="KA1_sf_fungal"/>
</dbReference>
<feature type="compositionally biased region" description="Polar residues" evidence="13">
    <location>
        <begin position="1045"/>
        <end position="1054"/>
    </location>
</feature>
<dbReference type="InterPro" id="IPR000719">
    <property type="entry name" value="Prot_kinase_dom"/>
</dbReference>
<comment type="similarity">
    <text evidence="2">Belongs to the protein kinase superfamily. CAMK Ser/Thr protein kinase family. NIM1 subfamily.</text>
</comment>
<dbReference type="InterPro" id="IPR017441">
    <property type="entry name" value="Protein_kinase_ATP_BS"/>
</dbReference>
<protein>
    <recommendedName>
        <fullName evidence="3">non-specific serine/threonine protein kinase</fullName>
        <ecNumber evidence="3">2.7.11.1</ecNumber>
    </recommendedName>
</protein>
<feature type="domain" description="Protein kinase" evidence="14">
    <location>
        <begin position="125"/>
        <end position="399"/>
    </location>
</feature>
<evidence type="ECO:0000256" key="1">
    <source>
        <dbReference type="ARBA" id="ARBA00004266"/>
    </source>
</evidence>
<evidence type="ECO:0000256" key="8">
    <source>
        <dbReference type="ARBA" id="ARBA00022777"/>
    </source>
</evidence>
<dbReference type="FunFam" id="1.10.510.10:FF:000394">
    <property type="entry name" value="Serine/threonine-protein kinase HSL1"/>
    <property type="match status" value="1"/>
</dbReference>
<evidence type="ECO:0000256" key="2">
    <source>
        <dbReference type="ARBA" id="ARBA00010791"/>
    </source>
</evidence>
<evidence type="ECO:0000256" key="6">
    <source>
        <dbReference type="ARBA" id="ARBA00022679"/>
    </source>
</evidence>
<dbReference type="GO" id="GO:0005524">
    <property type="term" value="F:ATP binding"/>
    <property type="evidence" value="ECO:0007669"/>
    <property type="project" value="UniProtKB-UniRule"/>
</dbReference>
<dbReference type="PROSITE" id="PS50011">
    <property type="entry name" value="PROTEIN_KINASE_DOM"/>
    <property type="match status" value="1"/>
</dbReference>
<evidence type="ECO:0000256" key="7">
    <source>
        <dbReference type="ARBA" id="ARBA00022741"/>
    </source>
</evidence>
<feature type="compositionally biased region" description="Basic residues" evidence="13">
    <location>
        <begin position="944"/>
        <end position="957"/>
    </location>
</feature>
<feature type="compositionally biased region" description="Pro residues" evidence="13">
    <location>
        <begin position="70"/>
        <end position="80"/>
    </location>
</feature>
<dbReference type="Proteomes" id="UP000226031">
    <property type="component" value="Unassembled WGS sequence"/>
</dbReference>
<feature type="compositionally biased region" description="Polar residues" evidence="13">
    <location>
        <begin position="49"/>
        <end position="58"/>
    </location>
</feature>
<dbReference type="InterPro" id="IPR031850">
    <property type="entry name" value="Fungal_KA1_dom"/>
</dbReference>
<dbReference type="EMBL" id="PDND01000215">
    <property type="protein sequence ID" value="PGH29752.1"/>
    <property type="molecule type" value="Genomic_DNA"/>
</dbReference>
<feature type="region of interest" description="Disordered" evidence="13">
    <location>
        <begin position="944"/>
        <end position="1058"/>
    </location>
</feature>
<keyword evidence="16" id="KW-1185">Reference proteome</keyword>
<dbReference type="EC" id="2.7.11.1" evidence="3"/>
<evidence type="ECO:0000313" key="15">
    <source>
        <dbReference type="EMBL" id="PGH29752.1"/>
    </source>
</evidence>
<keyword evidence="9 12" id="KW-0067">ATP-binding</keyword>
<evidence type="ECO:0000313" key="16">
    <source>
        <dbReference type="Proteomes" id="UP000226031"/>
    </source>
</evidence>
<evidence type="ECO:0000256" key="12">
    <source>
        <dbReference type="PROSITE-ProRule" id="PRU10141"/>
    </source>
</evidence>
<dbReference type="InterPro" id="IPR008271">
    <property type="entry name" value="Ser/Thr_kinase_AS"/>
</dbReference>
<sequence length="1310" mass="146665">MYHDSIKIRSRSDRPPLCETSNRANILRGSREQSQAPPSSPPTHKYPMSIQSSETPATDDTIHSAASAAPAPPTTPPPPVAGAAAENKRLSMVVESQPNSNRNSAISTTSTASGKSKRKTHIGPWQLGRTLGKGATGRVRLAKHALTGQTAAIKIVSKKSAAMAQSQSIAAMDKNMELTTCVPGGRVIPCGIEREVVIMKLIEHPNIINLYDVWENRGELYLVLEYVEGGELFDYVSESGPLPEIEAIRLFRQIIAALSYCHRFNICHRDLKPENILLDTNCNIKLADFGMAALQPAGHWLNTSCGSPHYASPEIIYGQRYQGDKADIWSCGIILFAMLTGYLPFDGGDLPNTLRLVKKGEYVFPPWLSSEAMNLIQHILQKQPRDRISINEMWSHPLLKKYEKHHILMTSEGVSLGPPPPLSDKDCGKKITRRQEIDMELLRSLQTLWHGARVEELISKLLSDEVNHEKMFYHALAKFRDDQLENYEGPLGYSASDYHHISRHLAKSQLRVPGSRQPSQSWRRSQLSIATGRSTYRETSYPEPRSARTIASYDPYRSSRTPISNPQVEFANVTIHRQSSSSLNSKGNDSSSQASNSPSHFSLKRQLSKDRRSFIPSSSIGPNRWNRKGSISSFQSRSSIASSRRRVDGFTGPRSASYKRNVCFRHPRNQRPTGRHTPKQKGIAQTHSQYSLSPGIEKKGKISCDRFSSPTLPTPPPPVRMRRAPKQEVDLETAKQRISCQYWRDEARKVSTELGKICEEAFNRTSVSSSVHSIETAKQPESPPTSVSTPGDVCSSEDRYKMRPLPEPPVESSNSYTIRELADTRRRLIEHSVQATSEDLPQYLSEVIAHLDRLIGNELAPSTDKIATPDAEPLPHVPESFLPSIAEDDIFHDCTTIIDDIQREPRILESKHSKDGNWKPEKTIRIVPQDPIIPELDTIKPLTIRKKSGASSTHKKNHSMDSLGRYKSVSNSTDEEPPVSAPLSRRSSNARYYTGLEPIEENPKSPKGNNDARNSGESRKWSWFKHKSQSHEQIPPPLPSKDTAPCQTPVNDGNNYELGKRKSIQGLLELGKRKSVQELLEVDEPPKVLEANRPEKKEGKGRFWPFGRKKTQKQKPMHEIAKGINDLNDATSSVLSVPATLIASEGSVSPLLSQASNAHRHNDITKTERHRSGGQNWFARFFHIKPAAKTLAFQVSKVRARKEVVKTLYEWKKYGMEDVHFDKESNIVRGRVAEVNFLRLSPVEFCGEFFTVLEQGRHANLSLLHLKQERGAASSFHKVVDTLQIVLKKRGLLVEDSSKAKKMGKVLDLA</sequence>
<gene>
    <name evidence="15" type="ORF">GX50_07506</name>
</gene>